<comment type="similarity">
    <text evidence="1">Belongs to the AfsR/DnrI/RedD regulatory family.</text>
</comment>
<dbReference type="GO" id="GO:0000160">
    <property type="term" value="P:phosphorelay signal transduction system"/>
    <property type="evidence" value="ECO:0007669"/>
    <property type="project" value="InterPro"/>
</dbReference>
<proteinExistence type="inferred from homology"/>
<dbReference type="Pfam" id="PF03704">
    <property type="entry name" value="BTAD"/>
    <property type="match status" value="1"/>
</dbReference>
<keyword evidence="4" id="KW-0804">Transcription</keyword>
<dbReference type="InterPro" id="IPR019734">
    <property type="entry name" value="TPR_rpt"/>
</dbReference>
<dbReference type="PROSITE" id="PS51755">
    <property type="entry name" value="OMPR_PHOB"/>
    <property type="match status" value="1"/>
</dbReference>
<accession>A0A1W2G0E8</accession>
<dbReference type="AlphaFoldDB" id="A0A1W2G0E8"/>
<dbReference type="Proteomes" id="UP000192674">
    <property type="component" value="Unassembled WGS sequence"/>
</dbReference>
<feature type="repeat" description="TPR" evidence="5">
    <location>
        <begin position="724"/>
        <end position="757"/>
    </location>
</feature>
<name>A0A1W2G0E8_KIBAR</name>
<dbReference type="Gene3D" id="1.10.10.10">
    <property type="entry name" value="Winged helix-like DNA-binding domain superfamily/Winged helix DNA-binding domain"/>
    <property type="match status" value="1"/>
</dbReference>
<feature type="DNA-binding region" description="OmpR/PhoB-type" evidence="6">
    <location>
        <begin position="1"/>
        <end position="95"/>
    </location>
</feature>
<dbReference type="GO" id="GO:0043531">
    <property type="term" value="F:ADP binding"/>
    <property type="evidence" value="ECO:0007669"/>
    <property type="project" value="InterPro"/>
</dbReference>
<evidence type="ECO:0000256" key="4">
    <source>
        <dbReference type="ARBA" id="ARBA00023163"/>
    </source>
</evidence>
<dbReference type="CDD" id="cd15831">
    <property type="entry name" value="BTAD"/>
    <property type="match status" value="1"/>
</dbReference>
<dbReference type="PROSITE" id="PS50005">
    <property type="entry name" value="TPR"/>
    <property type="match status" value="2"/>
</dbReference>
<feature type="repeat" description="TPR" evidence="5">
    <location>
        <begin position="846"/>
        <end position="879"/>
    </location>
</feature>
<protein>
    <submittedName>
        <fullName evidence="8">DNA-binding transcriptional activator of the SARP family</fullName>
    </submittedName>
</protein>
<dbReference type="SMART" id="SM00028">
    <property type="entry name" value="TPR"/>
    <property type="match status" value="5"/>
</dbReference>
<dbReference type="Gene3D" id="1.25.40.10">
    <property type="entry name" value="Tetratricopeptide repeat domain"/>
    <property type="match status" value="3"/>
</dbReference>
<sequence length="950" mass="104638">MFRILGPVEVWWGGRRLDVGAAKQRFVLAVLALEVNHVVPLDRLISLTWADDPPPAAAKTIQAHVSRLRTVLKTAAAETDGVALVSERTGYELRADPMSVDAHRFRALVEQARHTDDEHAITLLREALDLWRGEALAGTAPDEVRYRLCHGLDEARLVAVEDRVDAELRLGRHREVLGELTGLVTAHPTRERLVGQHMLALHRSGRASEALEAYRHFRTRLGEELGLDPGTALQHLESAILRADPSLELPPRSARTAVTTNRVAVPRQLPTDIASFASRSRYLQELDALLPRDDDAVPRAVVLSAIAGTAGIGKTALAVHWAHRVADRFPDGQLHVNLRGFDPQAPVEAGQALHGFLLALGVDPQAIPIDLEAKAALYRSLLAGKRMLIVLDNARDTEHVRPLLPASPTCLAIITSRNRLDSLTARHGAHRLTLDFLSTDEAVALLTTRLGRQRVAAEPDAVAELIELCIRLPLALSIAAARATTQPTLTLSRLAEDLRDERARLDVLDTGDIDLDLRAVFSWSYHTLTAQAARLFRLLGVQPGPDISLPAAANLTDIHIRSAHGLLTELTRAHLLDEHTPGRFRFHDLLRAYAGEQAVEGEPETQRRAAIHRLLDYYLHTSLAAACCIDPHREPITLDAPQPGVTPGAITDHEQAVRWFTAEHTTLLAATARAARAGFDVHAWQLPRTLGTFLDLQGHWHDDEDAGQTALAAARRLGDRAAQATTHRGLGWTYTRLGRYADALTHLRRALVLFRELGDHAGQAHTHHCLGFVYEQQGRYTEALIQAQHALDLSRATGDHAAQAWALNALGWAHAELGNFQQALTHCHHALRLLRDLHNRDRDGEADTLDSLGYAHHHLGHHTQAIAHYQQALALYRELGNRYDEAETLTHLGDTHHVTGNQAAAQEAWRQALVILDQLGHPDADQVRTKLTQLDPEPEANASHGHDSAE</sequence>
<evidence type="ECO:0000256" key="1">
    <source>
        <dbReference type="ARBA" id="ARBA00005820"/>
    </source>
</evidence>
<dbReference type="InterPro" id="IPR005158">
    <property type="entry name" value="BTAD"/>
</dbReference>
<keyword evidence="3 6" id="KW-0238">DNA-binding</keyword>
<dbReference type="InterPro" id="IPR036388">
    <property type="entry name" value="WH-like_DNA-bd_sf"/>
</dbReference>
<dbReference type="SMART" id="SM01043">
    <property type="entry name" value="BTAD"/>
    <property type="match status" value="1"/>
</dbReference>
<evidence type="ECO:0000313" key="8">
    <source>
        <dbReference type="EMBL" id="SMD27504.1"/>
    </source>
</evidence>
<keyword evidence="2" id="KW-0805">Transcription regulation</keyword>
<keyword evidence="5" id="KW-0802">TPR repeat</keyword>
<dbReference type="GO" id="GO:0003677">
    <property type="term" value="F:DNA binding"/>
    <property type="evidence" value="ECO:0007669"/>
    <property type="project" value="UniProtKB-UniRule"/>
</dbReference>
<dbReference type="GO" id="GO:0006355">
    <property type="term" value="P:regulation of DNA-templated transcription"/>
    <property type="evidence" value="ECO:0007669"/>
    <property type="project" value="InterPro"/>
</dbReference>
<keyword evidence="9" id="KW-1185">Reference proteome</keyword>
<dbReference type="PRINTS" id="PR00364">
    <property type="entry name" value="DISEASERSIST"/>
</dbReference>
<dbReference type="PANTHER" id="PTHR35807">
    <property type="entry name" value="TRANSCRIPTIONAL REGULATOR REDD-RELATED"/>
    <property type="match status" value="1"/>
</dbReference>
<dbReference type="PANTHER" id="PTHR35807:SF1">
    <property type="entry name" value="TRANSCRIPTIONAL REGULATOR REDD"/>
    <property type="match status" value="1"/>
</dbReference>
<evidence type="ECO:0000256" key="5">
    <source>
        <dbReference type="PROSITE-ProRule" id="PRU00339"/>
    </source>
</evidence>
<dbReference type="InterPro" id="IPR051677">
    <property type="entry name" value="AfsR-DnrI-RedD_regulator"/>
</dbReference>
<reference evidence="8 9" key="1">
    <citation type="submission" date="2017-04" db="EMBL/GenBank/DDBJ databases">
        <authorList>
            <person name="Afonso C.L."/>
            <person name="Miller P.J."/>
            <person name="Scott M.A."/>
            <person name="Spackman E."/>
            <person name="Goraichik I."/>
            <person name="Dimitrov K.M."/>
            <person name="Suarez D.L."/>
            <person name="Swayne D.E."/>
        </authorList>
    </citation>
    <scope>NUCLEOTIDE SEQUENCE [LARGE SCALE GENOMIC DNA]</scope>
    <source>
        <strain evidence="8 9">DSM 43828</strain>
    </source>
</reference>
<evidence type="ECO:0000256" key="3">
    <source>
        <dbReference type="ARBA" id="ARBA00023125"/>
    </source>
</evidence>
<feature type="domain" description="OmpR/PhoB-type" evidence="7">
    <location>
        <begin position="1"/>
        <end position="95"/>
    </location>
</feature>
<dbReference type="InterPro" id="IPR016032">
    <property type="entry name" value="Sig_transdc_resp-reg_C-effctor"/>
</dbReference>
<dbReference type="InterPro" id="IPR001867">
    <property type="entry name" value="OmpR/PhoB-type_DNA-bd"/>
</dbReference>
<dbReference type="EMBL" id="FWXV01000026">
    <property type="protein sequence ID" value="SMD27504.1"/>
    <property type="molecule type" value="Genomic_DNA"/>
</dbReference>
<dbReference type="SMART" id="SM00862">
    <property type="entry name" value="Trans_reg_C"/>
    <property type="match status" value="1"/>
</dbReference>
<evidence type="ECO:0000313" key="9">
    <source>
        <dbReference type="Proteomes" id="UP000192674"/>
    </source>
</evidence>
<evidence type="ECO:0000259" key="7">
    <source>
        <dbReference type="PROSITE" id="PS51755"/>
    </source>
</evidence>
<evidence type="ECO:0000256" key="2">
    <source>
        <dbReference type="ARBA" id="ARBA00023015"/>
    </source>
</evidence>
<dbReference type="InterPro" id="IPR011990">
    <property type="entry name" value="TPR-like_helical_dom_sf"/>
</dbReference>
<dbReference type="SUPFAM" id="SSF52540">
    <property type="entry name" value="P-loop containing nucleoside triphosphate hydrolases"/>
    <property type="match status" value="1"/>
</dbReference>
<dbReference type="InterPro" id="IPR027417">
    <property type="entry name" value="P-loop_NTPase"/>
</dbReference>
<gene>
    <name evidence="8" type="ORF">SAMN05661093_11111</name>
</gene>
<dbReference type="SUPFAM" id="SSF48452">
    <property type="entry name" value="TPR-like"/>
    <property type="match status" value="3"/>
</dbReference>
<dbReference type="Pfam" id="PF13424">
    <property type="entry name" value="TPR_12"/>
    <property type="match status" value="3"/>
</dbReference>
<evidence type="ECO:0000256" key="6">
    <source>
        <dbReference type="PROSITE-ProRule" id="PRU01091"/>
    </source>
</evidence>
<dbReference type="Pfam" id="PF00486">
    <property type="entry name" value="Trans_reg_C"/>
    <property type="match status" value="1"/>
</dbReference>
<dbReference type="RefSeq" id="WP_235039414.1">
    <property type="nucleotide sequence ID" value="NZ_FWXV01000026.1"/>
</dbReference>
<dbReference type="SUPFAM" id="SSF46894">
    <property type="entry name" value="C-terminal effector domain of the bipartite response regulators"/>
    <property type="match status" value="1"/>
</dbReference>
<organism evidence="8 9">
    <name type="scientific">Kibdelosporangium aridum</name>
    <dbReference type="NCBI Taxonomy" id="2030"/>
    <lineage>
        <taxon>Bacteria</taxon>
        <taxon>Bacillati</taxon>
        <taxon>Actinomycetota</taxon>
        <taxon>Actinomycetes</taxon>
        <taxon>Pseudonocardiales</taxon>
        <taxon>Pseudonocardiaceae</taxon>
        <taxon>Kibdelosporangium</taxon>
    </lineage>
</organism>